<evidence type="ECO:0000313" key="9">
    <source>
        <dbReference type="Proteomes" id="UP001056132"/>
    </source>
</evidence>
<keyword evidence="5" id="KW-0479">Metal-binding</keyword>
<dbReference type="NCBIfam" id="NF006731">
    <property type="entry name" value="PRK09262.1"/>
    <property type="match status" value="1"/>
</dbReference>
<dbReference type="Proteomes" id="UP000318943">
    <property type="component" value="Unassembled WGS sequence"/>
</dbReference>
<dbReference type="InterPro" id="IPR005493">
    <property type="entry name" value="RraA/RraA-like"/>
</dbReference>
<dbReference type="SUPFAM" id="SSF89562">
    <property type="entry name" value="RraA-like"/>
    <property type="match status" value="1"/>
</dbReference>
<reference evidence="7" key="3">
    <citation type="submission" date="2022-05" db="EMBL/GenBank/DDBJ databases">
        <authorList>
            <person name="Kunte H.-J."/>
        </authorList>
    </citation>
    <scope>NUCLEOTIDE SEQUENCE</scope>
    <source>
        <strain evidence="7">G5</strain>
    </source>
</reference>
<feature type="binding site" evidence="5">
    <location>
        <begin position="88"/>
        <end position="91"/>
    </location>
    <ligand>
        <name>substrate</name>
    </ligand>
</feature>
<dbReference type="GO" id="GO:0046872">
    <property type="term" value="F:metal ion binding"/>
    <property type="evidence" value="ECO:0007669"/>
    <property type="project" value="UniProtKB-KW"/>
</dbReference>
<evidence type="ECO:0000256" key="3">
    <source>
        <dbReference type="ARBA" id="ARBA00029596"/>
    </source>
</evidence>
<sequence>MTTSITAAQLDQLKRLGTATIHEAQGQRGAVDPRIAPLDPSMRLAGPALTVDIRPGDNLMIHYALTKARPGDVLVVDAKAFVDAGPWGDVLTFAAQQIGIAGLVIDGAVRDASQIVEMGFPVFCRGLSIRGTNKHQPGKLNLPLVLGGAVVRPGDIVVGDRDGLVIVAAEEVPEVIAASAAREQKEAQMRERLAQGATMVELLGLRETLASLGLR</sequence>
<reference evidence="6 8" key="1">
    <citation type="submission" date="2019-05" db="EMBL/GenBank/DDBJ databases">
        <title>Whole genome sequence analysis of Cupriavidus campinensis S14E4C strain.</title>
        <authorList>
            <person name="Abbaszade G."/>
            <person name="Szabo A."/>
            <person name="Toumi M."/>
            <person name="Toth E."/>
        </authorList>
    </citation>
    <scope>NUCLEOTIDE SEQUENCE [LARGE SCALE GENOMIC DNA]</scope>
    <source>
        <strain evidence="6 8">S14E4C</strain>
    </source>
</reference>
<name>A0AAE9I6Q5_9BURK</name>
<accession>A0AAE9I6Q5</accession>
<evidence type="ECO:0000313" key="7">
    <source>
        <dbReference type="EMBL" id="URF07336.1"/>
    </source>
</evidence>
<proteinExistence type="predicted"/>
<dbReference type="InterPro" id="IPR036704">
    <property type="entry name" value="RraA/RraA-like_sf"/>
</dbReference>
<dbReference type="Pfam" id="PF03737">
    <property type="entry name" value="RraA-like"/>
    <property type="match status" value="1"/>
</dbReference>
<dbReference type="EMBL" id="CP097331">
    <property type="protein sequence ID" value="URF07336.1"/>
    <property type="molecule type" value="Genomic_DNA"/>
</dbReference>
<dbReference type="Gene3D" id="3.50.30.40">
    <property type="entry name" value="Ribonuclease E inhibitor RraA/RraA-like"/>
    <property type="match status" value="1"/>
</dbReference>
<evidence type="ECO:0000256" key="4">
    <source>
        <dbReference type="ARBA" id="ARBA00030169"/>
    </source>
</evidence>
<dbReference type="EMBL" id="VCIZ01000011">
    <property type="protein sequence ID" value="TSP11272.1"/>
    <property type="molecule type" value="Genomic_DNA"/>
</dbReference>
<protein>
    <recommendedName>
        <fullName evidence="2">Putative 4-hydroxy-4-methyl-2-oxoglutarate aldolase</fullName>
    </recommendedName>
    <alternativeName>
        <fullName evidence="3">Regulator of ribonuclease activity homolog</fullName>
    </alternativeName>
    <alternativeName>
        <fullName evidence="4">RraA-like protein</fullName>
    </alternativeName>
</protein>
<comment type="cofactor">
    <cofactor evidence="5">
        <name>Mg(2+)</name>
        <dbReference type="ChEBI" id="CHEBI:18420"/>
    </cofactor>
</comment>
<evidence type="ECO:0000256" key="5">
    <source>
        <dbReference type="PIRSR" id="PIRSR605493-1"/>
    </source>
</evidence>
<comment type="cofactor">
    <cofactor evidence="1">
        <name>a divalent metal cation</name>
        <dbReference type="ChEBI" id="CHEBI:60240"/>
    </cofactor>
</comment>
<dbReference type="PANTHER" id="PTHR33254">
    <property type="entry name" value="4-HYDROXY-4-METHYL-2-OXOGLUTARATE ALDOLASE 3-RELATED"/>
    <property type="match status" value="1"/>
</dbReference>
<dbReference type="PANTHER" id="PTHR33254:SF4">
    <property type="entry name" value="4-HYDROXY-4-METHYL-2-OXOGLUTARATE ALDOLASE 3-RELATED"/>
    <property type="match status" value="1"/>
</dbReference>
<keyword evidence="8" id="KW-1185">Reference proteome</keyword>
<dbReference type="CDD" id="cd16841">
    <property type="entry name" value="RraA_family"/>
    <property type="match status" value="1"/>
</dbReference>
<dbReference type="KEGG" id="ccam:M5D45_19190"/>
<reference evidence="7" key="2">
    <citation type="journal article" date="2022" name="Microbiol. Resour. Announc.">
        <title>Genome Sequence of Cupriavidus campinensis Strain G5, a Member of a Bacterial Consortium Capable of Polyethylene Degradation.</title>
        <authorList>
            <person name="Schneider B."/>
            <person name="Pfeiffer F."/>
            <person name="Dyall-Smith M."/>
            <person name="Kunte H.J."/>
        </authorList>
    </citation>
    <scope>NUCLEOTIDE SEQUENCE</scope>
    <source>
        <strain evidence="7">G5</strain>
    </source>
</reference>
<dbReference type="RefSeq" id="WP_144199995.1">
    <property type="nucleotide sequence ID" value="NZ_CAJPVH010000016.1"/>
</dbReference>
<organism evidence="7 9">
    <name type="scientific">Cupriavidus campinensis</name>
    <dbReference type="NCBI Taxonomy" id="151783"/>
    <lineage>
        <taxon>Bacteria</taxon>
        <taxon>Pseudomonadati</taxon>
        <taxon>Pseudomonadota</taxon>
        <taxon>Betaproteobacteria</taxon>
        <taxon>Burkholderiales</taxon>
        <taxon>Burkholderiaceae</taxon>
        <taxon>Cupriavidus</taxon>
    </lineage>
</organism>
<evidence type="ECO:0000313" key="6">
    <source>
        <dbReference type="EMBL" id="TSP11272.1"/>
    </source>
</evidence>
<gene>
    <name evidence="6" type="ORF">FGG12_18785</name>
    <name evidence="7" type="ORF">M5D45_19190</name>
</gene>
<evidence type="ECO:0000256" key="1">
    <source>
        <dbReference type="ARBA" id="ARBA00001968"/>
    </source>
</evidence>
<evidence type="ECO:0000313" key="8">
    <source>
        <dbReference type="Proteomes" id="UP000318943"/>
    </source>
</evidence>
<feature type="binding site" evidence="5">
    <location>
        <position position="110"/>
    </location>
    <ligand>
        <name>substrate</name>
    </ligand>
</feature>
<dbReference type="AlphaFoldDB" id="A0AAE9I6Q5"/>
<evidence type="ECO:0000256" key="2">
    <source>
        <dbReference type="ARBA" id="ARBA00016549"/>
    </source>
</evidence>
<dbReference type="Proteomes" id="UP001056132">
    <property type="component" value="Chromosome 2"/>
</dbReference>
<feature type="binding site" evidence="5">
    <location>
        <position position="111"/>
    </location>
    <ligand>
        <name>Mg(2+)</name>
        <dbReference type="ChEBI" id="CHEBI:18420"/>
    </ligand>
</feature>
<keyword evidence="5" id="KW-0460">Magnesium</keyword>